<reference evidence="3" key="1">
    <citation type="journal article" date="2023" name="G3 (Bethesda)">
        <title>A reference genome for the long-term kleptoplast-retaining sea slug Elysia crispata morphotype clarki.</title>
        <authorList>
            <person name="Eastman K.E."/>
            <person name="Pendleton A.L."/>
            <person name="Shaikh M.A."/>
            <person name="Suttiyut T."/>
            <person name="Ogas R."/>
            <person name="Tomko P."/>
            <person name="Gavelis G."/>
            <person name="Widhalm J.R."/>
            <person name="Wisecaver J.H."/>
        </authorList>
    </citation>
    <scope>NUCLEOTIDE SEQUENCE</scope>
    <source>
        <strain evidence="3">ECLA1</strain>
    </source>
</reference>
<dbReference type="InterPro" id="IPR006578">
    <property type="entry name" value="MADF-dom"/>
</dbReference>
<dbReference type="AlphaFoldDB" id="A0AAE1B709"/>
<evidence type="ECO:0000313" key="3">
    <source>
        <dbReference type="EMBL" id="KAK3800737.1"/>
    </source>
</evidence>
<evidence type="ECO:0000259" key="2">
    <source>
        <dbReference type="Pfam" id="PF10545"/>
    </source>
</evidence>
<feature type="domain" description="MADF" evidence="2">
    <location>
        <begin position="6"/>
        <end position="57"/>
    </location>
</feature>
<protein>
    <recommendedName>
        <fullName evidence="2">MADF domain-containing protein</fullName>
    </recommendedName>
</protein>
<name>A0AAE1B709_9GAST</name>
<dbReference type="Proteomes" id="UP001283361">
    <property type="component" value="Unassembled WGS sequence"/>
</dbReference>
<dbReference type="Pfam" id="PF10545">
    <property type="entry name" value="MADF_DNA_bdg"/>
    <property type="match status" value="1"/>
</dbReference>
<feature type="compositionally biased region" description="Basic residues" evidence="1">
    <location>
        <begin position="50"/>
        <end position="59"/>
    </location>
</feature>
<dbReference type="EMBL" id="JAWDGP010000422">
    <property type="protein sequence ID" value="KAK3800737.1"/>
    <property type="molecule type" value="Genomic_DNA"/>
</dbReference>
<sequence>METETLIQAVEKRKWLYDKADENYSNRNFITSEWKKVATEVGCSGASRNQRIKKMRRKRLQDAPTLSGPKATFIEAAGSGLPRAGYSR</sequence>
<evidence type="ECO:0000313" key="4">
    <source>
        <dbReference type="Proteomes" id="UP001283361"/>
    </source>
</evidence>
<gene>
    <name evidence="3" type="ORF">RRG08_003142</name>
</gene>
<accession>A0AAE1B709</accession>
<keyword evidence="4" id="KW-1185">Reference proteome</keyword>
<organism evidence="3 4">
    <name type="scientific">Elysia crispata</name>
    <name type="common">lettuce slug</name>
    <dbReference type="NCBI Taxonomy" id="231223"/>
    <lineage>
        <taxon>Eukaryota</taxon>
        <taxon>Metazoa</taxon>
        <taxon>Spiralia</taxon>
        <taxon>Lophotrochozoa</taxon>
        <taxon>Mollusca</taxon>
        <taxon>Gastropoda</taxon>
        <taxon>Heterobranchia</taxon>
        <taxon>Euthyneura</taxon>
        <taxon>Panpulmonata</taxon>
        <taxon>Sacoglossa</taxon>
        <taxon>Placobranchoidea</taxon>
        <taxon>Plakobranchidae</taxon>
        <taxon>Elysia</taxon>
    </lineage>
</organism>
<proteinExistence type="predicted"/>
<evidence type="ECO:0000256" key="1">
    <source>
        <dbReference type="SAM" id="MobiDB-lite"/>
    </source>
</evidence>
<feature type="region of interest" description="Disordered" evidence="1">
    <location>
        <begin position="48"/>
        <end position="67"/>
    </location>
</feature>
<comment type="caution">
    <text evidence="3">The sequence shown here is derived from an EMBL/GenBank/DDBJ whole genome shotgun (WGS) entry which is preliminary data.</text>
</comment>